<accession>G3A763</accession>
<keyword evidence="1" id="KW-0472">Membrane</keyword>
<evidence type="ECO:0000256" key="1">
    <source>
        <dbReference type="SAM" id="Phobius"/>
    </source>
</evidence>
<organism evidence="2">
    <name type="scientific">Ralstonia syzygii R24</name>
    <dbReference type="NCBI Taxonomy" id="907261"/>
    <lineage>
        <taxon>Bacteria</taxon>
        <taxon>Pseudomonadati</taxon>
        <taxon>Pseudomonadota</taxon>
        <taxon>Betaproteobacteria</taxon>
        <taxon>Burkholderiales</taxon>
        <taxon>Burkholderiaceae</taxon>
        <taxon>Ralstonia</taxon>
        <taxon>Ralstonia solanacearum species complex</taxon>
    </lineage>
</organism>
<reference evidence="2" key="2">
    <citation type="submission" date="2011-04" db="EMBL/GenBank/DDBJ databases">
        <authorList>
            <person name="Genoscope - CEA"/>
        </authorList>
    </citation>
    <scope>NUCLEOTIDE SEQUENCE</scope>
    <source>
        <strain evidence="2">R24</strain>
    </source>
</reference>
<evidence type="ECO:0000313" key="2">
    <source>
        <dbReference type="EMBL" id="CCA86328.1"/>
    </source>
</evidence>
<feature type="transmembrane region" description="Helical" evidence="1">
    <location>
        <begin position="9"/>
        <end position="30"/>
    </location>
</feature>
<keyword evidence="1" id="KW-0812">Transmembrane</keyword>
<gene>
    <name evidence="2" type="ORF">RALSY_40548</name>
</gene>
<sequence>MPPTSVPRFLLWMLAASIAFALVNLAARYFGYL</sequence>
<keyword evidence="1" id="KW-1133">Transmembrane helix</keyword>
<reference evidence="2" key="1">
    <citation type="journal article" date="2011" name="PLoS ONE">
        <title>Ralstonia syzygii, the Blood Disease Bacterium and some Asian R. solanacearum strains form a single genomic species despite divergent lifestyles.</title>
        <authorList>
            <person name="Remenant B."/>
            <person name="de Cambiaire J.C."/>
            <person name="Cellier G."/>
            <person name="Jacobs J.M."/>
            <person name="Mangenot S."/>
            <person name="Barbe V."/>
            <person name="Lajus A."/>
            <person name="Vallenet D."/>
            <person name="Medigue C."/>
            <person name="Fegan M."/>
            <person name="Allen C."/>
            <person name="Prior P."/>
        </authorList>
    </citation>
    <scope>NUCLEOTIDE SEQUENCE</scope>
    <source>
        <strain evidence="2">R24</strain>
    </source>
</reference>
<proteinExistence type="predicted"/>
<dbReference type="EMBL" id="FR854089">
    <property type="protein sequence ID" value="CCA86328.1"/>
    <property type="molecule type" value="Genomic_DNA"/>
</dbReference>
<protein>
    <submittedName>
        <fullName evidence="2">Uncharacterized protein</fullName>
    </submittedName>
</protein>
<dbReference type="AlphaFoldDB" id="G3A763"/>
<name>G3A763_9RALS</name>